<dbReference type="RefSeq" id="WP_005859013.1">
    <property type="nucleotide sequence ID" value="NZ_AAYA01000006.1"/>
</dbReference>
<protein>
    <recommendedName>
        <fullName evidence="1">Methyltransferase type 11 domain-containing protein</fullName>
    </recommendedName>
</protein>
<dbReference type="PANTHER" id="PTHR43464">
    <property type="entry name" value="METHYLTRANSFERASE"/>
    <property type="match status" value="1"/>
</dbReference>
<name>A3K3P2_SAGS3</name>
<dbReference type="InterPro" id="IPR013216">
    <property type="entry name" value="Methyltransf_11"/>
</dbReference>
<accession>A3K3P2</accession>
<dbReference type="eggNOG" id="COG0500">
    <property type="taxonomic scope" value="Bacteria"/>
</dbReference>
<dbReference type="CDD" id="cd02440">
    <property type="entry name" value="AdoMet_MTases"/>
    <property type="match status" value="1"/>
</dbReference>
<sequence>MAQDLEAAYGLDTPDDNIALYRDWAQTYDAAFAEDMDYVLPMHVAQAYRDGGGTGPVIDLGAGTGLCGAALRTLGIAPVTATDLSQEMLSVAEGKGIYDRIFTGNLLERLPVDDGAFAGAVSSGTFTHGHVGPEALPEVLRVIRPGSIAVLSVNAAHWVDKGYDAAISALAGTAEASWTEVPIYGASAKGEHAKDLSRILTLKRIPV</sequence>
<reference evidence="2 3" key="1">
    <citation type="submission" date="2006-06" db="EMBL/GenBank/DDBJ databases">
        <authorList>
            <person name="Moran M.A."/>
            <person name="Ferriera S."/>
            <person name="Johnson J."/>
            <person name="Kravitz S."/>
            <person name="Beeson K."/>
            <person name="Sutton G."/>
            <person name="Rogers Y.-H."/>
            <person name="Friedman R."/>
            <person name="Frazier M."/>
            <person name="Venter J.C."/>
        </authorList>
    </citation>
    <scope>NUCLEOTIDE SEQUENCE [LARGE SCALE GENOMIC DNA]</scope>
    <source>
        <strain evidence="2 3">E-37</strain>
    </source>
</reference>
<dbReference type="AlphaFoldDB" id="A3K3P2"/>
<dbReference type="GO" id="GO:0010420">
    <property type="term" value="F:polyprenyldihydroxybenzoate methyltransferase activity"/>
    <property type="evidence" value="ECO:0007669"/>
    <property type="project" value="TreeGrafter"/>
</dbReference>
<gene>
    <name evidence="2" type="ORF">SSE37_11449</name>
</gene>
<dbReference type="OrthoDB" id="9807911at2"/>
<feature type="domain" description="Methyltransferase type 11" evidence="1">
    <location>
        <begin position="59"/>
        <end position="150"/>
    </location>
</feature>
<organism evidence="2 3">
    <name type="scientific">Sagittula stellata (strain ATCC 700073 / DSM 11524 / E-37)</name>
    <dbReference type="NCBI Taxonomy" id="388399"/>
    <lineage>
        <taxon>Bacteria</taxon>
        <taxon>Pseudomonadati</taxon>
        <taxon>Pseudomonadota</taxon>
        <taxon>Alphaproteobacteria</taxon>
        <taxon>Rhodobacterales</taxon>
        <taxon>Roseobacteraceae</taxon>
        <taxon>Sagittula</taxon>
    </lineage>
</organism>
<dbReference type="Gene3D" id="3.40.50.150">
    <property type="entry name" value="Vaccinia Virus protein VP39"/>
    <property type="match status" value="1"/>
</dbReference>
<dbReference type="Pfam" id="PF08241">
    <property type="entry name" value="Methyltransf_11"/>
    <property type="match status" value="1"/>
</dbReference>
<dbReference type="PANTHER" id="PTHR43464:SF23">
    <property type="entry name" value="JUVENILE HORMONE ACID O-METHYLTRANSFERASE"/>
    <property type="match status" value="1"/>
</dbReference>
<dbReference type="SUPFAM" id="SSF53335">
    <property type="entry name" value="S-adenosyl-L-methionine-dependent methyltransferases"/>
    <property type="match status" value="1"/>
</dbReference>
<proteinExistence type="predicted"/>
<evidence type="ECO:0000259" key="1">
    <source>
        <dbReference type="Pfam" id="PF08241"/>
    </source>
</evidence>
<dbReference type="InterPro" id="IPR029063">
    <property type="entry name" value="SAM-dependent_MTases_sf"/>
</dbReference>
<dbReference type="Proteomes" id="UP000005713">
    <property type="component" value="Unassembled WGS sequence"/>
</dbReference>
<evidence type="ECO:0000313" key="3">
    <source>
        <dbReference type="Proteomes" id="UP000005713"/>
    </source>
</evidence>
<evidence type="ECO:0000313" key="2">
    <source>
        <dbReference type="EMBL" id="EBA08156.1"/>
    </source>
</evidence>
<dbReference type="EMBL" id="AAYA01000006">
    <property type="protein sequence ID" value="EBA08156.1"/>
    <property type="molecule type" value="Genomic_DNA"/>
</dbReference>
<comment type="caution">
    <text evidence="2">The sequence shown here is derived from an EMBL/GenBank/DDBJ whole genome shotgun (WGS) entry which is preliminary data.</text>
</comment>
<keyword evidence="3" id="KW-1185">Reference proteome</keyword>